<dbReference type="GO" id="GO:0004106">
    <property type="term" value="F:chorismate mutase activity"/>
    <property type="evidence" value="ECO:0007669"/>
    <property type="project" value="InterPro"/>
</dbReference>
<dbReference type="Pfam" id="PF00793">
    <property type="entry name" value="DAHP_synth_1"/>
    <property type="match status" value="1"/>
</dbReference>
<evidence type="ECO:0000259" key="3">
    <source>
        <dbReference type="PROSITE" id="PS51168"/>
    </source>
</evidence>
<dbReference type="SUPFAM" id="SSF51569">
    <property type="entry name" value="Aldolase"/>
    <property type="match status" value="1"/>
</dbReference>
<dbReference type="EMBL" id="VSSQ01002636">
    <property type="protein sequence ID" value="MPM16569.1"/>
    <property type="molecule type" value="Genomic_DNA"/>
</dbReference>
<dbReference type="Pfam" id="PF01817">
    <property type="entry name" value="CM_2"/>
    <property type="match status" value="1"/>
</dbReference>
<proteinExistence type="predicted"/>
<dbReference type="InterPro" id="IPR006218">
    <property type="entry name" value="DAHP1/KDSA"/>
</dbReference>
<evidence type="ECO:0000256" key="2">
    <source>
        <dbReference type="SAM" id="Coils"/>
    </source>
</evidence>
<sequence length="224" mass="25380">MPDVRLWAGAVDRLLNKGLNVEALIHRGFVTYAESKFRNEPLWVLMAEMRTRFPDIKIIADPSHMAGNSFYVAGLAAQAREMEADGLMIEVHSDPPTALSDANQQITPAEFTFLIDSLCGKETKSLFDASLEALRREIDEADERLIRILAQRLDIVKRMGVVKRDAGMTIMQGGRWKSLVEDRLKRAESLGLNDEFIRELLQVIHDESLRIQMEIINRENESGS</sequence>
<dbReference type="PANTHER" id="PTHR43018:SF1">
    <property type="entry name" value="PROTEIN AROA(G)"/>
    <property type="match status" value="1"/>
</dbReference>
<organism evidence="4">
    <name type="scientific">bioreactor metagenome</name>
    <dbReference type="NCBI Taxonomy" id="1076179"/>
    <lineage>
        <taxon>unclassified sequences</taxon>
        <taxon>metagenomes</taxon>
        <taxon>ecological metagenomes</taxon>
    </lineage>
</organism>
<evidence type="ECO:0000256" key="1">
    <source>
        <dbReference type="ARBA" id="ARBA00022679"/>
    </source>
</evidence>
<dbReference type="PROSITE" id="PS51168">
    <property type="entry name" value="CHORISMATE_MUT_2"/>
    <property type="match status" value="1"/>
</dbReference>
<dbReference type="GO" id="GO:0016740">
    <property type="term" value="F:transferase activity"/>
    <property type="evidence" value="ECO:0007669"/>
    <property type="project" value="UniProtKB-KW"/>
</dbReference>
<keyword evidence="2" id="KW-0175">Coiled coil</keyword>
<evidence type="ECO:0000313" key="4">
    <source>
        <dbReference type="EMBL" id="MPM16569.1"/>
    </source>
</evidence>
<dbReference type="SUPFAM" id="SSF48600">
    <property type="entry name" value="Chorismate mutase II"/>
    <property type="match status" value="1"/>
</dbReference>
<reference evidence="4" key="1">
    <citation type="submission" date="2019-08" db="EMBL/GenBank/DDBJ databases">
        <authorList>
            <person name="Kucharzyk K."/>
            <person name="Murdoch R.W."/>
            <person name="Higgins S."/>
            <person name="Loffler F."/>
        </authorList>
    </citation>
    <scope>NUCLEOTIDE SEQUENCE</scope>
</reference>
<protein>
    <recommendedName>
        <fullName evidence="3">Chorismate mutase domain-containing protein</fullName>
    </recommendedName>
</protein>
<dbReference type="Gene3D" id="1.20.59.10">
    <property type="entry name" value="Chorismate mutase"/>
    <property type="match status" value="1"/>
</dbReference>
<gene>
    <name evidence="4" type="ORF">SDC9_62950</name>
</gene>
<dbReference type="InterPro" id="IPR036263">
    <property type="entry name" value="Chorismate_II_sf"/>
</dbReference>
<dbReference type="InterPro" id="IPR013785">
    <property type="entry name" value="Aldolase_TIM"/>
</dbReference>
<dbReference type="GO" id="GO:0046417">
    <property type="term" value="P:chorismate metabolic process"/>
    <property type="evidence" value="ECO:0007669"/>
    <property type="project" value="InterPro"/>
</dbReference>
<dbReference type="PANTHER" id="PTHR43018">
    <property type="entry name" value="PHOSPHO-2-DEHYDRO-3-DEOXYHEPTONATE ALDOLASE"/>
    <property type="match status" value="1"/>
</dbReference>
<feature type="coiled-coil region" evidence="2">
    <location>
        <begin position="124"/>
        <end position="151"/>
    </location>
</feature>
<name>A0A644XKE2_9ZZZZ</name>
<dbReference type="Gene3D" id="3.20.20.70">
    <property type="entry name" value="Aldolase class I"/>
    <property type="match status" value="1"/>
</dbReference>
<dbReference type="InterPro" id="IPR036979">
    <property type="entry name" value="CM_dom_sf"/>
</dbReference>
<dbReference type="SMART" id="SM00830">
    <property type="entry name" value="CM_2"/>
    <property type="match status" value="1"/>
</dbReference>
<comment type="caution">
    <text evidence="4">The sequence shown here is derived from an EMBL/GenBank/DDBJ whole genome shotgun (WGS) entry which is preliminary data.</text>
</comment>
<dbReference type="AlphaFoldDB" id="A0A644XKE2"/>
<feature type="domain" description="Chorismate mutase" evidence="3">
    <location>
        <begin position="125"/>
        <end position="216"/>
    </location>
</feature>
<dbReference type="InterPro" id="IPR052899">
    <property type="entry name" value="Class-I_DAHP_synthase"/>
</dbReference>
<keyword evidence="1" id="KW-0808">Transferase</keyword>
<dbReference type="InterPro" id="IPR002701">
    <property type="entry name" value="CM_II_prokaryot"/>
</dbReference>
<accession>A0A644XKE2</accession>